<dbReference type="AlphaFoldDB" id="A0A8I0DV50"/>
<comment type="caution">
    <text evidence="1">The sequence shown here is derived from an EMBL/GenBank/DDBJ whole genome shotgun (WGS) entry which is preliminary data.</text>
</comment>
<dbReference type="RefSeq" id="WP_186847723.1">
    <property type="nucleotide sequence ID" value="NZ_JACOOX010000004.1"/>
</dbReference>
<dbReference type="SUPFAM" id="SSF55811">
    <property type="entry name" value="Nudix"/>
    <property type="match status" value="1"/>
</dbReference>
<evidence type="ECO:0008006" key="3">
    <source>
        <dbReference type="Google" id="ProtNLM"/>
    </source>
</evidence>
<evidence type="ECO:0000313" key="2">
    <source>
        <dbReference type="Proteomes" id="UP000615234"/>
    </source>
</evidence>
<evidence type="ECO:0000313" key="1">
    <source>
        <dbReference type="EMBL" id="MBC5663027.1"/>
    </source>
</evidence>
<sequence length="52" mass="5741">MRTGGSALEGESSIEGVKREVGKELGIDLAEIMLKGAMMYEYEDVCHIGYSW</sequence>
<proteinExistence type="predicted"/>
<protein>
    <recommendedName>
        <fullName evidence="3">Nudix hydrolase domain-containing protein</fullName>
    </recommendedName>
</protein>
<accession>A0A8I0DV50</accession>
<dbReference type="EMBL" id="JACOOX010000004">
    <property type="protein sequence ID" value="MBC5663027.1"/>
    <property type="molecule type" value="Genomic_DNA"/>
</dbReference>
<keyword evidence="2" id="KW-1185">Reference proteome</keyword>
<gene>
    <name evidence="1" type="ORF">H8S09_09005</name>
</gene>
<dbReference type="InterPro" id="IPR015797">
    <property type="entry name" value="NUDIX_hydrolase-like_dom_sf"/>
</dbReference>
<organism evidence="1 2">
    <name type="scientific">Coprococcus hominis</name>
    <name type="common">ex Liu et al. 2022</name>
    <dbReference type="NCBI Taxonomy" id="2763039"/>
    <lineage>
        <taxon>Bacteria</taxon>
        <taxon>Bacillati</taxon>
        <taxon>Bacillota</taxon>
        <taxon>Clostridia</taxon>
        <taxon>Lachnospirales</taxon>
        <taxon>Lachnospiraceae</taxon>
        <taxon>Coprococcus</taxon>
    </lineage>
</organism>
<dbReference type="Proteomes" id="UP000615234">
    <property type="component" value="Unassembled WGS sequence"/>
</dbReference>
<reference evidence="1 2" key="1">
    <citation type="submission" date="2020-08" db="EMBL/GenBank/DDBJ databases">
        <title>Genome public.</title>
        <authorList>
            <person name="Liu C."/>
            <person name="Sun Q."/>
        </authorList>
    </citation>
    <scope>NUCLEOTIDE SEQUENCE [LARGE SCALE GENOMIC DNA]</scope>
    <source>
        <strain evidence="1 2">NSJ-10</strain>
    </source>
</reference>
<name>A0A8I0DV50_9FIRM</name>